<dbReference type="InterPro" id="IPR052901">
    <property type="entry name" value="Bact_TGase-like"/>
</dbReference>
<keyword evidence="2" id="KW-0472">Membrane</keyword>
<evidence type="ECO:0000313" key="4">
    <source>
        <dbReference type="EMBL" id="OEG19710.1"/>
    </source>
</evidence>
<dbReference type="PANTHER" id="PTHR42736:SF1">
    <property type="entry name" value="PROTEIN-GLUTAMINE GAMMA-GLUTAMYLTRANSFERASE"/>
    <property type="match status" value="1"/>
</dbReference>
<feature type="region of interest" description="Disordered" evidence="1">
    <location>
        <begin position="540"/>
        <end position="586"/>
    </location>
</feature>
<evidence type="ECO:0000313" key="5">
    <source>
        <dbReference type="Proteomes" id="UP000095094"/>
    </source>
</evidence>
<reference evidence="5" key="1">
    <citation type="submission" date="2016-09" db="EMBL/GenBank/DDBJ databases">
        <authorList>
            <person name="Gulvik C.A."/>
        </authorList>
    </citation>
    <scope>NUCLEOTIDE SEQUENCE [LARGE SCALE GENOMIC DNA]</scope>
    <source>
        <strain evidence="5">LMG 8895</strain>
    </source>
</reference>
<dbReference type="SMART" id="SM00460">
    <property type="entry name" value="TGc"/>
    <property type="match status" value="1"/>
</dbReference>
<dbReference type="SUPFAM" id="SSF54001">
    <property type="entry name" value="Cysteine proteinases"/>
    <property type="match status" value="1"/>
</dbReference>
<proteinExistence type="predicted"/>
<accession>A0A1E5H4V8</accession>
<feature type="transmembrane region" description="Helical" evidence="2">
    <location>
        <begin position="108"/>
        <end position="129"/>
    </location>
</feature>
<dbReference type="EMBL" id="MIJY01000003">
    <property type="protein sequence ID" value="OEG19710.1"/>
    <property type="molecule type" value="Genomic_DNA"/>
</dbReference>
<dbReference type="AlphaFoldDB" id="A0A1E5H4V8"/>
<dbReference type="Pfam" id="PF11992">
    <property type="entry name" value="TgpA_N"/>
    <property type="match status" value="1"/>
</dbReference>
<feature type="transmembrane region" description="Helical" evidence="2">
    <location>
        <begin position="136"/>
        <end position="152"/>
    </location>
</feature>
<protein>
    <recommendedName>
        <fullName evidence="3">Transglutaminase-like domain-containing protein</fullName>
    </recommendedName>
</protein>
<keyword evidence="2" id="KW-0812">Transmembrane</keyword>
<feature type="transmembrane region" description="Helical" evidence="2">
    <location>
        <begin position="61"/>
        <end position="78"/>
    </location>
</feature>
<keyword evidence="5" id="KW-1185">Reference proteome</keyword>
<dbReference type="Proteomes" id="UP000095094">
    <property type="component" value="Unassembled WGS sequence"/>
</dbReference>
<feature type="transmembrane region" description="Helical" evidence="2">
    <location>
        <begin position="596"/>
        <end position="616"/>
    </location>
</feature>
<dbReference type="OrthoDB" id="9804872at2"/>
<dbReference type="InterPro" id="IPR021878">
    <property type="entry name" value="TgpA_N"/>
</dbReference>
<feature type="transmembrane region" description="Helical" evidence="2">
    <location>
        <begin position="12"/>
        <end position="30"/>
    </location>
</feature>
<dbReference type="PANTHER" id="PTHR42736">
    <property type="entry name" value="PROTEIN-GLUTAMINE GAMMA-GLUTAMYLTRANSFERASE"/>
    <property type="match status" value="1"/>
</dbReference>
<dbReference type="InterPro" id="IPR038765">
    <property type="entry name" value="Papain-like_cys_pep_sf"/>
</dbReference>
<feature type="transmembrane region" description="Helical" evidence="2">
    <location>
        <begin position="36"/>
        <end position="54"/>
    </location>
</feature>
<keyword evidence="2" id="KW-1133">Transmembrane helix</keyword>
<evidence type="ECO:0000256" key="1">
    <source>
        <dbReference type="SAM" id="MobiDB-lite"/>
    </source>
</evidence>
<feature type="domain" description="Transglutaminase-like" evidence="3">
    <location>
        <begin position="461"/>
        <end position="535"/>
    </location>
</feature>
<dbReference type="Pfam" id="PF01841">
    <property type="entry name" value="Transglut_core"/>
    <property type="match status" value="1"/>
</dbReference>
<gene>
    <name evidence="4" type="ORF">BCR25_14780</name>
</gene>
<organism evidence="4 5">
    <name type="scientific">Enterococcus termitis</name>
    <dbReference type="NCBI Taxonomy" id="332950"/>
    <lineage>
        <taxon>Bacteria</taxon>
        <taxon>Bacillati</taxon>
        <taxon>Bacillota</taxon>
        <taxon>Bacilli</taxon>
        <taxon>Lactobacillales</taxon>
        <taxon>Enterococcaceae</taxon>
        <taxon>Enterococcus</taxon>
    </lineage>
</organism>
<name>A0A1E5H4V8_9ENTE</name>
<feature type="transmembrane region" description="Helical" evidence="2">
    <location>
        <begin position="158"/>
        <end position="174"/>
    </location>
</feature>
<dbReference type="RefSeq" id="WP_069662324.1">
    <property type="nucleotide sequence ID" value="NZ_JBHUJJ010000001.1"/>
</dbReference>
<feature type="compositionally biased region" description="Low complexity" evidence="1">
    <location>
        <begin position="547"/>
        <end position="580"/>
    </location>
</feature>
<evidence type="ECO:0000256" key="2">
    <source>
        <dbReference type="SAM" id="Phobius"/>
    </source>
</evidence>
<feature type="transmembrane region" description="Helical" evidence="2">
    <location>
        <begin position="186"/>
        <end position="206"/>
    </location>
</feature>
<dbReference type="InterPro" id="IPR002931">
    <property type="entry name" value="Transglutaminase-like"/>
</dbReference>
<dbReference type="Gene3D" id="3.10.620.30">
    <property type="match status" value="1"/>
</dbReference>
<sequence length="717" mass="82099">MKNRIKEKWGLGLLSFLMLVTTAIPFLTVYQLNQASTPFFISMLAAFCLIAVLFKSHFVKIPLYLFTYLYTLYHYFPLKERFGISWLKHFFDISVQAYFNMLSGEISYLPDFVAFVLILFLMIFLAILLIHYERWVFSYLLLVGYLLMLAVFNRLNLSWQVIIMTCSAVLFYKLKHSFHTNSKNKMIFTLLTSMLLGLTAASAYFFPIAVPKSKAFLFTQTAGLRTALNQQGLYQQINQYGINSSAMTGFSEDDSKLGGPMQDDQTALFTAKQSAEHYWRVETKNNYTGKGWNNIAKVTPDPLGQPLVISTNSEYQGAFKPAEIITFSFSTAKEYLPYPYGNSTVPFEEIGQTEKIEEKNRIILSDKPKNFQITWEEPDFSIESLQQVALETNVDIQTTQVPHTLPKRVQELAYSLTEDQETLYGKVKAVEQYLKKDGDYRYSKVDAAYTPESEDYVDYFLFDSKVGYCDNFSSAMTVLLRSVGIPSRWAKGFSSGERTSGTGQQKVYTIRNSDAHSWPEVYFEGFGWIPFEPTPSFTNNASPATGTVSSTTNESQSTTSESTTVNSTKKTKTTTESTTQDSQIAEKEKASNWPDFLRNIFWGFLVILLLISAYFLKKYYFILSLRVYLAVHPQQFSGAYIRLLKKAENILQRADNESLIMYATRFEKVYPQFHGSFYQLTELYEQNLYGKIKPRKSDYAGLLLHTGKLLTPLKQVK</sequence>
<comment type="caution">
    <text evidence="4">The sequence shown here is derived from an EMBL/GenBank/DDBJ whole genome shotgun (WGS) entry which is preliminary data.</text>
</comment>
<evidence type="ECO:0000259" key="3">
    <source>
        <dbReference type="SMART" id="SM00460"/>
    </source>
</evidence>